<feature type="region of interest" description="Disordered" evidence="1">
    <location>
        <begin position="99"/>
        <end position="296"/>
    </location>
</feature>
<evidence type="ECO:0000313" key="2">
    <source>
        <dbReference type="EMBL" id="SOQ45897.1"/>
    </source>
</evidence>
<dbReference type="EMBL" id="ODYU01005236">
    <property type="protein sequence ID" value="SOQ45897.1"/>
    <property type="molecule type" value="Genomic_DNA"/>
</dbReference>
<proteinExistence type="predicted"/>
<feature type="compositionally biased region" description="Acidic residues" evidence="1">
    <location>
        <begin position="273"/>
        <end position="291"/>
    </location>
</feature>
<feature type="compositionally biased region" description="Basic and acidic residues" evidence="1">
    <location>
        <begin position="140"/>
        <end position="158"/>
    </location>
</feature>
<name>A0A2H1VYL1_SPOFR</name>
<gene>
    <name evidence="2" type="ORF">SFRICE_041451</name>
</gene>
<dbReference type="AlphaFoldDB" id="A0A2H1VYL1"/>
<accession>A0A2H1VYL1</accession>
<sequence>MQVGDGAIRACAVPRECNIVLSVCYKSRRRMSATARFKFNIRTRLNHFKRKIKKMASKIIQDLSIDTGTIANIIDFPRNGLKASLCATDYEAERVRKELEQEKKGEFEEDEKGEGDPGDKDTKGGDSDIVEDSGGAEETATAKDGDEPMESDDIKKSVGDPSIPIEAGGVTKGGDELGGDEMKGGDEVGENDETDEGVEVEEAEVGDELNEGDDPMGDDGEDDSDESEGEGESEGSDESDYDDDSDDDEGVATNAFEVSGVELVNIGRKVKEDSDEEESDDDEDQDSDFEEEKPKSDKGFIKVMTLSQSFGVIIQGSKATLSPQTQRKAMSGKYIMIQLKNEPDIPKNSNVVIELQPDVCELFGEEAYTAMQRGDWTKMVQVAKKNGYPYPEILNKMRASQGKAPIKIKQRN</sequence>
<protein>
    <submittedName>
        <fullName evidence="2">SFRICE_041451</fullName>
    </submittedName>
</protein>
<feature type="compositionally biased region" description="Acidic residues" evidence="1">
    <location>
        <begin position="187"/>
        <end position="250"/>
    </location>
</feature>
<feature type="compositionally biased region" description="Basic and acidic residues" evidence="1">
    <location>
        <begin position="114"/>
        <end position="126"/>
    </location>
</feature>
<organism evidence="2">
    <name type="scientific">Spodoptera frugiperda</name>
    <name type="common">Fall armyworm</name>
    <dbReference type="NCBI Taxonomy" id="7108"/>
    <lineage>
        <taxon>Eukaryota</taxon>
        <taxon>Metazoa</taxon>
        <taxon>Ecdysozoa</taxon>
        <taxon>Arthropoda</taxon>
        <taxon>Hexapoda</taxon>
        <taxon>Insecta</taxon>
        <taxon>Pterygota</taxon>
        <taxon>Neoptera</taxon>
        <taxon>Endopterygota</taxon>
        <taxon>Lepidoptera</taxon>
        <taxon>Glossata</taxon>
        <taxon>Ditrysia</taxon>
        <taxon>Noctuoidea</taxon>
        <taxon>Noctuidae</taxon>
        <taxon>Amphipyrinae</taxon>
        <taxon>Spodoptera</taxon>
    </lineage>
</organism>
<reference evidence="2" key="1">
    <citation type="submission" date="2016-07" db="EMBL/GenBank/DDBJ databases">
        <authorList>
            <person name="Bretaudeau A."/>
        </authorList>
    </citation>
    <scope>NUCLEOTIDE SEQUENCE</scope>
    <source>
        <strain evidence="2">Rice</strain>
        <tissue evidence="2">Whole body</tissue>
    </source>
</reference>
<evidence type="ECO:0000256" key="1">
    <source>
        <dbReference type="SAM" id="MobiDB-lite"/>
    </source>
</evidence>